<dbReference type="AlphaFoldDB" id="A0A6F9D9T6"/>
<dbReference type="InterPro" id="IPR036872">
    <property type="entry name" value="CH_dom_sf"/>
</dbReference>
<evidence type="ECO:0000256" key="2">
    <source>
        <dbReference type="RuleBase" id="RU361224"/>
    </source>
</evidence>
<name>A0A6F9D9T6_9ASCI</name>
<gene>
    <name evidence="4" type="primary">Cnn1</name>
</gene>
<dbReference type="PANTHER" id="PTHR47385:SF18">
    <property type="entry name" value="CALPONIN"/>
    <property type="match status" value="1"/>
</dbReference>
<dbReference type="PRINTS" id="PR00888">
    <property type="entry name" value="SM22CALPONIN"/>
</dbReference>
<dbReference type="InterPro" id="IPR003096">
    <property type="entry name" value="SM22_calponin"/>
</dbReference>
<dbReference type="InterPro" id="IPR000557">
    <property type="entry name" value="Calponin_repeat"/>
</dbReference>
<dbReference type="GO" id="GO:0015629">
    <property type="term" value="C:actin cytoskeleton"/>
    <property type="evidence" value="ECO:0007669"/>
    <property type="project" value="TreeGrafter"/>
</dbReference>
<accession>A0A6F9D9T6</accession>
<dbReference type="EMBL" id="LR784047">
    <property type="protein sequence ID" value="CAB3232115.1"/>
    <property type="molecule type" value="mRNA"/>
</dbReference>
<evidence type="ECO:0000259" key="3">
    <source>
        <dbReference type="PROSITE" id="PS50021"/>
    </source>
</evidence>
<dbReference type="SUPFAM" id="SSF47576">
    <property type="entry name" value="Calponin-homology domain, CH-domain"/>
    <property type="match status" value="1"/>
</dbReference>
<proteinExistence type="evidence at transcript level"/>
<dbReference type="InterPro" id="IPR050606">
    <property type="entry name" value="Calponin-like"/>
</dbReference>
<evidence type="ECO:0000313" key="4">
    <source>
        <dbReference type="EMBL" id="CAB3232115.1"/>
    </source>
</evidence>
<feature type="domain" description="Calponin-homology (CH)" evidence="3">
    <location>
        <begin position="24"/>
        <end position="132"/>
    </location>
</feature>
<dbReference type="SMART" id="SM00033">
    <property type="entry name" value="CH"/>
    <property type="match status" value="1"/>
</dbReference>
<comment type="similarity">
    <text evidence="1 2">Belongs to the calponin family.</text>
</comment>
<evidence type="ECO:0000256" key="1">
    <source>
        <dbReference type="ARBA" id="ARBA00009631"/>
    </source>
</evidence>
<dbReference type="GO" id="GO:0007015">
    <property type="term" value="P:actin filament organization"/>
    <property type="evidence" value="ECO:0007669"/>
    <property type="project" value="TreeGrafter"/>
</dbReference>
<dbReference type="InterPro" id="IPR001715">
    <property type="entry name" value="CH_dom"/>
</dbReference>
<protein>
    <recommendedName>
        <fullName evidence="2">Transgelin</fullName>
    </recommendedName>
</protein>
<dbReference type="Pfam" id="PF00307">
    <property type="entry name" value="CH"/>
    <property type="match status" value="1"/>
</dbReference>
<dbReference type="PROSITE" id="PS50021">
    <property type="entry name" value="CH"/>
    <property type="match status" value="1"/>
</dbReference>
<dbReference type="Gene3D" id="1.10.418.10">
    <property type="entry name" value="Calponin-like domain"/>
    <property type="match status" value="1"/>
</dbReference>
<dbReference type="PANTHER" id="PTHR47385">
    <property type="entry name" value="CALPONIN"/>
    <property type="match status" value="1"/>
</dbReference>
<dbReference type="PROSITE" id="PS51122">
    <property type="entry name" value="CALPONIN_2"/>
    <property type="match status" value="1"/>
</dbReference>
<dbReference type="Pfam" id="PF00402">
    <property type="entry name" value="Calponin"/>
    <property type="match status" value="1"/>
</dbReference>
<reference evidence="4" key="1">
    <citation type="submission" date="2020-04" db="EMBL/GenBank/DDBJ databases">
        <authorList>
            <person name="Neveu A P."/>
        </authorList>
    </citation>
    <scope>NUCLEOTIDE SEQUENCE</scope>
    <source>
        <tissue evidence="4">Whole embryo</tissue>
    </source>
</reference>
<dbReference type="PROSITE" id="PS01052">
    <property type="entry name" value="CALPONIN_1"/>
    <property type="match status" value="1"/>
</dbReference>
<sequence>MASRPKGYGLTAELAAKTASKYDVESAKTAGEWIQQLTGLSPIGSSSEEMQEWLKDGFVLCSLINAIQPDSVKNLKRQKMSFKQMENISKFLDAADKYGVKRTDLFQTVDLFEGQNMPQVIITLFNLSSMSLKKGFTGPSIGVKMANKNERELDEQKLREGRNVIGLQMGTNQGASQKGMTAYGLGRQVAPNK</sequence>
<dbReference type="GO" id="GO:0051015">
    <property type="term" value="F:actin filament binding"/>
    <property type="evidence" value="ECO:0007669"/>
    <property type="project" value="TreeGrafter"/>
</dbReference>
<organism evidence="4">
    <name type="scientific">Phallusia mammillata</name>
    <dbReference type="NCBI Taxonomy" id="59560"/>
    <lineage>
        <taxon>Eukaryota</taxon>
        <taxon>Metazoa</taxon>
        <taxon>Chordata</taxon>
        <taxon>Tunicata</taxon>
        <taxon>Ascidiacea</taxon>
        <taxon>Phlebobranchia</taxon>
        <taxon>Ascidiidae</taxon>
        <taxon>Phallusia</taxon>
    </lineage>
</organism>